<keyword evidence="4" id="KW-0804">Transcription</keyword>
<evidence type="ECO:0000259" key="5">
    <source>
        <dbReference type="PROSITE" id="PS50931"/>
    </source>
</evidence>
<dbReference type="OrthoDB" id="5671700at2"/>
<protein>
    <submittedName>
        <fullName evidence="6">DNA-binding transcriptional regulator, LysR family</fullName>
    </submittedName>
</protein>
<dbReference type="EMBL" id="LOCQ01000061">
    <property type="protein sequence ID" value="OBV37060.1"/>
    <property type="molecule type" value="Genomic_DNA"/>
</dbReference>
<dbReference type="Gene3D" id="1.10.10.10">
    <property type="entry name" value="Winged helix-like DNA-binding domain superfamily/Winged helix DNA-binding domain"/>
    <property type="match status" value="1"/>
</dbReference>
<dbReference type="GO" id="GO:0005829">
    <property type="term" value="C:cytosol"/>
    <property type="evidence" value="ECO:0007669"/>
    <property type="project" value="TreeGrafter"/>
</dbReference>
<dbReference type="PANTHER" id="PTHR30419">
    <property type="entry name" value="HTH-TYPE TRANSCRIPTIONAL REGULATOR YBHD"/>
    <property type="match status" value="1"/>
</dbReference>
<evidence type="ECO:0000256" key="1">
    <source>
        <dbReference type="ARBA" id="ARBA00009437"/>
    </source>
</evidence>
<sequence length="293" mass="32233">MNLRTLRIFVEVVRQGGFSQAAATVSLTQSAISKAVRTLEEELGLPLLNRLGHRIELTPAGDIAYRRAQTMLAERQDLLVELDELKGLQRGVLRVGIPPVGSGVVFAVMFAAYRSRYPDIEIALLEHGGQKLNECLHAGEIDVAAILAPVHADFDCQDVRVEPLVALMSASHPLAGSARVDFTQLASTPFILFEGGFALNRIILDACARKGVQPKITARSAQIDFIVDLVAAGLGVAFFPRMLAEKYTHAGIWRAPLDEPHTDWHMTLAWRRQAYLPPAARAWLELAAQMRQQ</sequence>
<dbReference type="PRINTS" id="PR00039">
    <property type="entry name" value="HTHLYSR"/>
</dbReference>
<dbReference type="PROSITE" id="PS50931">
    <property type="entry name" value="HTH_LYSR"/>
    <property type="match status" value="1"/>
</dbReference>
<dbReference type="Pfam" id="PF03466">
    <property type="entry name" value="LysR_substrate"/>
    <property type="match status" value="1"/>
</dbReference>
<reference evidence="6 7" key="1">
    <citation type="submission" date="2016-04" db="EMBL/GenBank/DDBJ databases">
        <title>Draft genome sequence of Janthinobacterium psychrotolerans sp. nov., isolated from freshwater sediments in Denmark.</title>
        <authorList>
            <person name="Gong X."/>
            <person name="Skrivergaard S."/>
            <person name="Korsgaard B.S."/>
            <person name="Schreiber L."/>
            <person name="Marshall I.P."/>
            <person name="Finster K."/>
            <person name="Schramm A."/>
        </authorList>
    </citation>
    <scope>NUCLEOTIDE SEQUENCE [LARGE SCALE GENOMIC DNA]</scope>
    <source>
        <strain evidence="6 7">S3-2</strain>
    </source>
</reference>
<dbReference type="RefSeq" id="WP_065310066.1">
    <property type="nucleotide sequence ID" value="NZ_LOCQ01000061.1"/>
</dbReference>
<organism evidence="6 7">
    <name type="scientific">Janthinobacterium psychrotolerans</name>
    <dbReference type="NCBI Taxonomy" id="1747903"/>
    <lineage>
        <taxon>Bacteria</taxon>
        <taxon>Pseudomonadati</taxon>
        <taxon>Pseudomonadota</taxon>
        <taxon>Betaproteobacteria</taxon>
        <taxon>Burkholderiales</taxon>
        <taxon>Oxalobacteraceae</taxon>
        <taxon>Janthinobacterium</taxon>
    </lineage>
</organism>
<evidence type="ECO:0000256" key="3">
    <source>
        <dbReference type="ARBA" id="ARBA00023125"/>
    </source>
</evidence>
<dbReference type="CDD" id="cd08438">
    <property type="entry name" value="PBP2_CidR"/>
    <property type="match status" value="1"/>
</dbReference>
<dbReference type="FunFam" id="1.10.10.10:FF:000001">
    <property type="entry name" value="LysR family transcriptional regulator"/>
    <property type="match status" value="1"/>
</dbReference>
<evidence type="ECO:0000256" key="4">
    <source>
        <dbReference type="ARBA" id="ARBA00023163"/>
    </source>
</evidence>
<dbReference type="Proteomes" id="UP000092713">
    <property type="component" value="Unassembled WGS sequence"/>
</dbReference>
<comment type="similarity">
    <text evidence="1">Belongs to the LysR transcriptional regulatory family.</text>
</comment>
<keyword evidence="7" id="KW-1185">Reference proteome</keyword>
<dbReference type="AlphaFoldDB" id="A0A1A7BX37"/>
<dbReference type="PANTHER" id="PTHR30419:SF8">
    <property type="entry name" value="NITROGEN ASSIMILATION TRANSCRIPTIONAL ACTIVATOR-RELATED"/>
    <property type="match status" value="1"/>
</dbReference>
<keyword evidence="3 6" id="KW-0238">DNA-binding</keyword>
<dbReference type="InterPro" id="IPR005119">
    <property type="entry name" value="LysR_subst-bd"/>
</dbReference>
<dbReference type="Gene3D" id="3.40.190.290">
    <property type="match status" value="1"/>
</dbReference>
<evidence type="ECO:0000313" key="7">
    <source>
        <dbReference type="Proteomes" id="UP000092713"/>
    </source>
</evidence>
<evidence type="ECO:0000313" key="6">
    <source>
        <dbReference type="EMBL" id="OBV37060.1"/>
    </source>
</evidence>
<dbReference type="SUPFAM" id="SSF53850">
    <property type="entry name" value="Periplasmic binding protein-like II"/>
    <property type="match status" value="1"/>
</dbReference>
<proteinExistence type="inferred from homology"/>
<evidence type="ECO:0000256" key="2">
    <source>
        <dbReference type="ARBA" id="ARBA00023015"/>
    </source>
</evidence>
<dbReference type="Pfam" id="PF00126">
    <property type="entry name" value="HTH_1"/>
    <property type="match status" value="1"/>
</dbReference>
<dbReference type="GO" id="GO:0003677">
    <property type="term" value="F:DNA binding"/>
    <property type="evidence" value="ECO:0007669"/>
    <property type="project" value="UniProtKB-KW"/>
</dbReference>
<comment type="caution">
    <text evidence="6">The sequence shown here is derived from an EMBL/GenBank/DDBJ whole genome shotgun (WGS) entry which is preliminary data.</text>
</comment>
<accession>A0A1A7BX37</accession>
<dbReference type="STRING" id="1747903.ASR47_1002111"/>
<dbReference type="SUPFAM" id="SSF46785">
    <property type="entry name" value="Winged helix' DNA-binding domain"/>
    <property type="match status" value="1"/>
</dbReference>
<dbReference type="InterPro" id="IPR036388">
    <property type="entry name" value="WH-like_DNA-bd_sf"/>
</dbReference>
<gene>
    <name evidence="6" type="ORF">ASR47_1002111</name>
</gene>
<feature type="domain" description="HTH lysR-type" evidence="5">
    <location>
        <begin position="1"/>
        <end position="58"/>
    </location>
</feature>
<keyword evidence="2" id="KW-0805">Transcription regulation</keyword>
<name>A0A1A7BX37_9BURK</name>
<dbReference type="InterPro" id="IPR050950">
    <property type="entry name" value="HTH-type_LysR_regulators"/>
</dbReference>
<dbReference type="InterPro" id="IPR000847">
    <property type="entry name" value="LysR_HTH_N"/>
</dbReference>
<dbReference type="GO" id="GO:0003700">
    <property type="term" value="F:DNA-binding transcription factor activity"/>
    <property type="evidence" value="ECO:0007669"/>
    <property type="project" value="InterPro"/>
</dbReference>
<dbReference type="InterPro" id="IPR036390">
    <property type="entry name" value="WH_DNA-bd_sf"/>
</dbReference>